<dbReference type="Proteomes" id="UP000535020">
    <property type="component" value="Unassembled WGS sequence"/>
</dbReference>
<reference evidence="1 2" key="1">
    <citation type="submission" date="2020-07" db="EMBL/GenBank/DDBJ databases">
        <authorList>
            <person name="Sun Q."/>
        </authorList>
    </citation>
    <scope>NUCLEOTIDE SEQUENCE [LARGE SCALE GENOMIC DNA]</scope>
    <source>
        <strain evidence="1 2">MAH-1</strain>
    </source>
</reference>
<comment type="caution">
    <text evidence="1">The sequence shown here is derived from an EMBL/GenBank/DDBJ whole genome shotgun (WGS) entry which is preliminary data.</text>
</comment>
<proteinExistence type="predicted"/>
<evidence type="ECO:0000313" key="1">
    <source>
        <dbReference type="EMBL" id="NYA70501.1"/>
    </source>
</evidence>
<protein>
    <submittedName>
        <fullName evidence="1">Uncharacterized protein</fullName>
    </submittedName>
</protein>
<organism evidence="1 2">
    <name type="scientific">Flavobacterium agri</name>
    <dbReference type="NCBI Taxonomy" id="2743471"/>
    <lineage>
        <taxon>Bacteria</taxon>
        <taxon>Pseudomonadati</taxon>
        <taxon>Bacteroidota</taxon>
        <taxon>Flavobacteriia</taxon>
        <taxon>Flavobacteriales</taxon>
        <taxon>Flavobacteriaceae</taxon>
        <taxon>Flavobacterium</taxon>
    </lineage>
</organism>
<keyword evidence="2" id="KW-1185">Reference proteome</keyword>
<gene>
    <name evidence="1" type="ORF">HZF10_06175</name>
</gene>
<evidence type="ECO:0000313" key="2">
    <source>
        <dbReference type="Proteomes" id="UP000535020"/>
    </source>
</evidence>
<dbReference type="EMBL" id="JACBJI010000002">
    <property type="protein sequence ID" value="NYA70501.1"/>
    <property type="molecule type" value="Genomic_DNA"/>
</dbReference>
<dbReference type="RefSeq" id="WP_176005310.1">
    <property type="nucleotide sequence ID" value="NZ_JABWMI010000006.1"/>
</dbReference>
<accession>A0A7Y9C4R5</accession>
<sequence>MKQTNTFREHFGIRTRHVEFIDIPMDEDLLAFICPFLIANNRQDPRIDTIYGQMESFLKYLNRNFIMTNDKVNGMKFLSHLHEPNEYHLGYSDSNKGKAMAKERSKSVFDSLRRNRFAQQGLSITNEAHNVLLLVEGIGQDIMSDVISNVCRNVFAQFTEEQCIKHSIQTYPTQIEYYNDNTGQWATTTYNLPEYKGKRIILIPNEIVAGHRMYSTYYNWFVSSNYIAVDLMKKSKTDDDANDKTMRLLKDGSKKAVIKEIYRVYRKPKHDLIDFVLKYRGSLDEFLVYAKEHYPALDLDNLDI</sequence>
<name>A0A7Y9C4R5_9FLAO</name>
<dbReference type="AlphaFoldDB" id="A0A7Y9C4R5"/>